<organism evidence="1 2">
    <name type="scientific">Planoprotostelium fungivorum</name>
    <dbReference type="NCBI Taxonomy" id="1890364"/>
    <lineage>
        <taxon>Eukaryota</taxon>
        <taxon>Amoebozoa</taxon>
        <taxon>Evosea</taxon>
        <taxon>Variosea</taxon>
        <taxon>Cavosteliida</taxon>
        <taxon>Cavosteliaceae</taxon>
        <taxon>Planoprotostelium</taxon>
    </lineage>
</organism>
<gene>
    <name evidence="1" type="ORF">PROFUN_01046</name>
</gene>
<dbReference type="InParanoid" id="A0A2P6N4K4"/>
<dbReference type="Proteomes" id="UP000241769">
    <property type="component" value="Unassembled WGS sequence"/>
</dbReference>
<sequence>MRFDPVPLYLNNYGEDKLFDVVHYLIKCGGLIRQIVEMWGRSYIVQYDANTWAFERSILAPHSYGLDNRLIESSCQILYVGMKSGTNGPAILQIIDLTATYRSSDGVPVLISQVVLTNTPLS</sequence>
<dbReference type="EMBL" id="MDYQ01000207">
    <property type="protein sequence ID" value="PRP78873.1"/>
    <property type="molecule type" value="Genomic_DNA"/>
</dbReference>
<keyword evidence="2" id="KW-1185">Reference proteome</keyword>
<evidence type="ECO:0000313" key="1">
    <source>
        <dbReference type="EMBL" id="PRP78873.1"/>
    </source>
</evidence>
<dbReference type="AlphaFoldDB" id="A0A2P6N4K4"/>
<proteinExistence type="predicted"/>
<comment type="caution">
    <text evidence="1">The sequence shown here is derived from an EMBL/GenBank/DDBJ whole genome shotgun (WGS) entry which is preliminary data.</text>
</comment>
<reference evidence="1 2" key="1">
    <citation type="journal article" date="2018" name="Genome Biol. Evol.">
        <title>Multiple Roots of Fruiting Body Formation in Amoebozoa.</title>
        <authorList>
            <person name="Hillmann F."/>
            <person name="Forbes G."/>
            <person name="Novohradska S."/>
            <person name="Ferling I."/>
            <person name="Riege K."/>
            <person name="Groth M."/>
            <person name="Westermann M."/>
            <person name="Marz M."/>
            <person name="Spaller T."/>
            <person name="Winckler T."/>
            <person name="Schaap P."/>
            <person name="Glockner G."/>
        </authorList>
    </citation>
    <scope>NUCLEOTIDE SEQUENCE [LARGE SCALE GENOMIC DNA]</scope>
    <source>
        <strain evidence="1 2">Jena</strain>
    </source>
</reference>
<name>A0A2P6N4K4_9EUKA</name>
<accession>A0A2P6N4K4</accession>
<evidence type="ECO:0000313" key="2">
    <source>
        <dbReference type="Proteomes" id="UP000241769"/>
    </source>
</evidence>
<protein>
    <submittedName>
        <fullName evidence="1">Uncharacterized protein</fullName>
    </submittedName>
</protein>